<evidence type="ECO:0000256" key="6">
    <source>
        <dbReference type="ARBA" id="ARBA00022759"/>
    </source>
</evidence>
<proteinExistence type="inferred from homology"/>
<keyword evidence="4" id="KW-0540">Nuclease</keyword>
<dbReference type="PANTHER" id="PTHR36528:SF1">
    <property type="entry name" value="CRISPR SYSTEM SINGLE-STRAND-SPECIFIC DEOXYRIBONUCLEASE CAS10_CSM1 (SUBTYPE III-A)"/>
    <property type="match status" value="1"/>
</dbReference>
<dbReference type="GO" id="GO:0051607">
    <property type="term" value="P:defense response to virus"/>
    <property type="evidence" value="ECO:0007669"/>
    <property type="project" value="UniProtKB-KW"/>
</dbReference>
<dbReference type="InterPro" id="IPR052117">
    <property type="entry name" value="Cas10/Csm1_subtype-III-A"/>
</dbReference>
<gene>
    <name evidence="13" type="ORF">kuste3805</name>
</gene>
<evidence type="ECO:0000256" key="3">
    <source>
        <dbReference type="ARBA" id="ARBA00022679"/>
    </source>
</evidence>
<dbReference type="GO" id="GO:0004527">
    <property type="term" value="F:exonuclease activity"/>
    <property type="evidence" value="ECO:0007669"/>
    <property type="project" value="UniProtKB-KW"/>
</dbReference>
<accession>Q1Q3H8</accession>
<dbReference type="InterPro" id="IPR000160">
    <property type="entry name" value="GGDEF_dom"/>
</dbReference>
<evidence type="ECO:0000256" key="4">
    <source>
        <dbReference type="ARBA" id="ARBA00022722"/>
    </source>
</evidence>
<reference evidence="13" key="1">
    <citation type="journal article" date="2006" name="Nature">
        <title>Deciphering the evolution and metabolism of an anammox bacterium from a community genome.</title>
        <authorList>
            <person name="Strous M."/>
            <person name="Pelletier E."/>
            <person name="Mangenot S."/>
            <person name="Rattei T."/>
            <person name="Lehner A."/>
            <person name="Taylor M.W."/>
            <person name="Horn M."/>
            <person name="Daims H."/>
            <person name="Bartol-Mavel D."/>
            <person name="Wincker P."/>
            <person name="Barbe V."/>
            <person name="Fonknechten N."/>
            <person name="Vallenet D."/>
            <person name="Segurens B."/>
            <person name="Schenowitz-Truong C."/>
            <person name="Medigue C."/>
            <person name="Collingro A."/>
            <person name="Snel B."/>
            <person name="Dutilh B.E."/>
            <person name="OpDenCamp H.J.M."/>
            <person name="vanDerDrift C."/>
            <person name="Cirpus I."/>
            <person name="vanDePas-Schoonen K.T."/>
            <person name="Harhangi H.R."/>
            <person name="vanNiftrik L."/>
            <person name="Schmid M."/>
            <person name="Keltjens J."/>
            <person name="vanDeVossenberg J."/>
            <person name="Kartal B."/>
            <person name="Meier H."/>
            <person name="Frishman D."/>
            <person name="Huynen M.A."/>
            <person name="Mewes H."/>
            <person name="Weissenbach J."/>
            <person name="Jetten M.S.M."/>
            <person name="Wagner M."/>
            <person name="LePaslier D."/>
        </authorList>
    </citation>
    <scope>NUCLEOTIDE SEQUENCE</scope>
</reference>
<evidence type="ECO:0000313" key="13">
    <source>
        <dbReference type="EMBL" id="CAJ74568.1"/>
    </source>
</evidence>
<evidence type="ECO:0000256" key="11">
    <source>
        <dbReference type="ARBA" id="ARBA00032922"/>
    </source>
</evidence>
<dbReference type="Pfam" id="PF22335">
    <property type="entry name" value="Cas10-Cmr2_palm2"/>
    <property type="match status" value="1"/>
</dbReference>
<dbReference type="InterPro" id="IPR041062">
    <property type="entry name" value="Csm1_B"/>
</dbReference>
<feature type="domain" description="GGDEF" evidence="12">
    <location>
        <begin position="550"/>
        <end position="706"/>
    </location>
</feature>
<keyword evidence="10" id="KW-0051">Antiviral defense</keyword>
<dbReference type="InterPro" id="IPR043128">
    <property type="entry name" value="Rev_trsase/Diguanyl_cyclase"/>
</dbReference>
<dbReference type="PROSITE" id="PS50887">
    <property type="entry name" value="GGDEF"/>
    <property type="match status" value="1"/>
</dbReference>
<dbReference type="CDD" id="cd09680">
    <property type="entry name" value="Cas10_III"/>
    <property type="match status" value="1"/>
</dbReference>
<dbReference type="EMBL" id="CT573071">
    <property type="protein sequence ID" value="CAJ74568.1"/>
    <property type="molecule type" value="Genomic_DNA"/>
</dbReference>
<evidence type="ECO:0000256" key="1">
    <source>
        <dbReference type="ARBA" id="ARBA00005700"/>
    </source>
</evidence>
<evidence type="ECO:0000256" key="9">
    <source>
        <dbReference type="ARBA" id="ARBA00022840"/>
    </source>
</evidence>
<keyword evidence="7" id="KW-0378">Hydrolase</keyword>
<dbReference type="PANTHER" id="PTHR36528">
    <property type="entry name" value="CRISPR SYSTEM SINGLE-STRAND-SPECIFIC DEOXYRIBONUCLEASE CAS10/CSM1 (SUBTYPE III-A)"/>
    <property type="match status" value="1"/>
</dbReference>
<name>Q1Q3H8_KUEST</name>
<sequence length="836" mass="96354">MENHMNEEQTREYKSIILGSLLHDIGKIVIRANQDNNGRDSCSMGMEWLDKHVMNGLPSTISTYTKLHNKKYIREIENNNLTLICYQANNLATSLKDEEIVESINLKHEPLMSIFSKIHLKENISEEKCYFHKLKPLSREIRYPEEREHIKIEAYDYDNLLKQFENDFTIWIQKGLSISALIVLLEKYWSSVPSETVKTKNNVALYSDVSFFDHAKVTSAIASCLYNYFIELKKEMFNANIFKDEILDRNKNYFRLIGGDISGVQTFIYTISSKGALKTLRARSFFLELFTEHVVSEIIEYFNLTRANIIYNGGGKFYILSHNKDGIELEINHFAQKINNWLLANFRHTLFLAMTSVPVSGDDLSTDKICEVWSNLGNELSKVKSNKFSNNLSEILSPIETKDPLEKCSICYRDDVTLTDLIIFQKKIKSCDFCKKLYSLGDTLIDCTEIQGKNVDEKIEDTICLPKIKGHFISYSFENRTNDADRTYLLNNSDINKFSTHNTSQLCYCNYVRIVNDLPEKAKSKELEGKASIRSTASFQGLSLASRGASRIGVLRMDIDHLAKVFLKGLDKQNRTFSKLSTLSRELTLFFKHYIRRICERKLDSSIYSALDISEKSHTENKGRNISIIYSGGDDLFLVGSWDDVVEVAFDINNSFKSYTCGRLSISGGIITADENYPLHLLADLAGDAENLAKDSGRNSLALFYNPALKNKRFGTRNTIKQVFSWDKTTDDVLKFINLFKTMGKIDQNENRFKSEYAHGLIYKLFSLFELWEREGVIYLPRMAYVIARVRKELSEKINETDRNKFESFLMNPNDIINLRIPLIWIELLSRAENLH</sequence>
<reference evidence="13" key="2">
    <citation type="submission" date="2006-01" db="EMBL/GenBank/DDBJ databases">
        <authorList>
            <person name="Genoscope"/>
        </authorList>
    </citation>
    <scope>NUCLEOTIDE SEQUENCE</scope>
</reference>
<keyword evidence="3" id="KW-0808">Transferase</keyword>
<comment type="similarity">
    <text evidence="1">Belongs to the CRISPR-associated Cas10/Csm1 family.</text>
</comment>
<evidence type="ECO:0000256" key="7">
    <source>
        <dbReference type="ARBA" id="ARBA00022801"/>
    </source>
</evidence>
<dbReference type="Pfam" id="PF18211">
    <property type="entry name" value="Csm1_B"/>
    <property type="match status" value="1"/>
</dbReference>
<dbReference type="GO" id="GO:0005524">
    <property type="term" value="F:ATP binding"/>
    <property type="evidence" value="ECO:0007669"/>
    <property type="project" value="UniProtKB-KW"/>
</dbReference>
<keyword evidence="9" id="KW-0067">ATP-binding</keyword>
<keyword evidence="8" id="KW-0269">Exonuclease</keyword>
<dbReference type="Gene3D" id="3.30.70.270">
    <property type="match status" value="1"/>
</dbReference>
<evidence type="ECO:0000256" key="5">
    <source>
        <dbReference type="ARBA" id="ARBA00022741"/>
    </source>
</evidence>
<dbReference type="AlphaFoldDB" id="Q1Q3H8"/>
<evidence type="ECO:0000256" key="10">
    <source>
        <dbReference type="ARBA" id="ARBA00023118"/>
    </source>
</evidence>
<organism evidence="13">
    <name type="scientific">Kuenenia stuttgartiensis</name>
    <dbReference type="NCBI Taxonomy" id="174633"/>
    <lineage>
        <taxon>Bacteria</taxon>
        <taxon>Pseudomonadati</taxon>
        <taxon>Planctomycetota</taxon>
        <taxon>Candidatus Brocadiia</taxon>
        <taxon>Candidatus Brocadiales</taxon>
        <taxon>Candidatus Brocadiaceae</taxon>
        <taxon>Candidatus Kuenenia</taxon>
    </lineage>
</organism>
<dbReference type="GO" id="GO:0004519">
    <property type="term" value="F:endonuclease activity"/>
    <property type="evidence" value="ECO:0007669"/>
    <property type="project" value="UniProtKB-KW"/>
</dbReference>
<protein>
    <recommendedName>
        <fullName evidence="2">CRISPR system single-strand-specific deoxyribonuclease Cas10/Csm1 (subtype III-A)</fullName>
    </recommendedName>
    <alternativeName>
        <fullName evidence="11">Cyclic oligoadenylate synthase</fullName>
    </alternativeName>
</protein>
<dbReference type="InterPro" id="IPR054767">
    <property type="entry name" value="Cas10-Cmr2_palm2"/>
</dbReference>
<dbReference type="NCBIfam" id="TIGR02578">
    <property type="entry name" value="cas_TM1811_Csm1"/>
    <property type="match status" value="1"/>
</dbReference>
<keyword evidence="5" id="KW-0547">Nucleotide-binding</keyword>
<dbReference type="GO" id="GO:0016740">
    <property type="term" value="F:transferase activity"/>
    <property type="evidence" value="ECO:0007669"/>
    <property type="project" value="UniProtKB-KW"/>
</dbReference>
<dbReference type="InterPro" id="IPR013408">
    <property type="entry name" value="Cas10/Csm1"/>
</dbReference>
<evidence type="ECO:0000259" key="12">
    <source>
        <dbReference type="PROSITE" id="PS50887"/>
    </source>
</evidence>
<evidence type="ECO:0000256" key="8">
    <source>
        <dbReference type="ARBA" id="ARBA00022839"/>
    </source>
</evidence>
<keyword evidence="6" id="KW-0255">Endonuclease</keyword>
<evidence type="ECO:0000256" key="2">
    <source>
        <dbReference type="ARBA" id="ARBA00014333"/>
    </source>
</evidence>